<dbReference type="EC" id="2.7.6.2" evidence="7"/>
<evidence type="ECO:0000256" key="2">
    <source>
        <dbReference type="ARBA" id="ARBA00006785"/>
    </source>
</evidence>
<dbReference type="GO" id="GO:0006772">
    <property type="term" value="P:thiamine metabolic process"/>
    <property type="evidence" value="ECO:0007669"/>
    <property type="project" value="InterPro"/>
</dbReference>
<comment type="caution">
    <text evidence="9">The sequence shown here is derived from an EMBL/GenBank/DDBJ whole genome shotgun (WGS) entry which is preliminary data.</text>
</comment>
<dbReference type="PANTHER" id="PTHR13622">
    <property type="entry name" value="THIAMIN PYROPHOSPHOKINASE"/>
    <property type="match status" value="1"/>
</dbReference>
<dbReference type="EMBL" id="JADGJQ010000010">
    <property type="protein sequence ID" value="KAJ3181998.1"/>
    <property type="molecule type" value="Genomic_DNA"/>
</dbReference>
<evidence type="ECO:0000256" key="1">
    <source>
        <dbReference type="ARBA" id="ARBA00005078"/>
    </source>
</evidence>
<evidence type="ECO:0000313" key="10">
    <source>
        <dbReference type="Proteomes" id="UP001212152"/>
    </source>
</evidence>
<dbReference type="PIRSF" id="PIRSF031057">
    <property type="entry name" value="Thiamin_pyrophosphokinase"/>
    <property type="match status" value="1"/>
</dbReference>
<dbReference type="CDD" id="cd07995">
    <property type="entry name" value="TPK"/>
    <property type="match status" value="1"/>
</dbReference>
<dbReference type="InterPro" id="IPR016966">
    <property type="entry name" value="Thiamin_pyrophosphokinase_euk"/>
</dbReference>
<dbReference type="InterPro" id="IPR007371">
    <property type="entry name" value="TPK_catalytic"/>
</dbReference>
<dbReference type="GO" id="GO:0009229">
    <property type="term" value="P:thiamine diphosphate biosynthetic process"/>
    <property type="evidence" value="ECO:0007669"/>
    <property type="project" value="UniProtKB-UniRule"/>
</dbReference>
<dbReference type="NCBIfam" id="TIGR01378">
    <property type="entry name" value="thi_PPkinase"/>
    <property type="match status" value="1"/>
</dbReference>
<dbReference type="Pfam" id="PF04265">
    <property type="entry name" value="TPK_B1_binding"/>
    <property type="match status" value="1"/>
</dbReference>
<dbReference type="GO" id="GO:0004788">
    <property type="term" value="F:thiamine diphosphokinase activity"/>
    <property type="evidence" value="ECO:0007669"/>
    <property type="project" value="UniProtKB-UniRule"/>
</dbReference>
<protein>
    <recommendedName>
        <fullName evidence="7">Thiamine pyrophosphokinase</fullName>
        <ecNumber evidence="7">2.7.6.2</ecNumber>
    </recommendedName>
</protein>
<comment type="pathway">
    <text evidence="1 7">Cofactor biosynthesis; thiamine diphosphate biosynthesis; thiamine diphosphate from thiamine: step 1/1.</text>
</comment>
<evidence type="ECO:0000256" key="3">
    <source>
        <dbReference type="ARBA" id="ARBA00022679"/>
    </source>
</evidence>
<dbReference type="PANTHER" id="PTHR13622:SF8">
    <property type="entry name" value="THIAMIN PYROPHOSPHOKINASE 1"/>
    <property type="match status" value="1"/>
</dbReference>
<dbReference type="InterPro" id="IPR036759">
    <property type="entry name" value="TPK_catalytic_sf"/>
</dbReference>
<keyword evidence="10" id="KW-1185">Reference proteome</keyword>
<gene>
    <name evidence="9" type="primary">TPK1</name>
    <name evidence="9" type="ORF">HDU87_000336</name>
</gene>
<feature type="domain" description="Thiamin pyrophosphokinase thiamin-binding" evidence="8">
    <location>
        <begin position="217"/>
        <end position="289"/>
    </location>
</feature>
<evidence type="ECO:0000259" key="8">
    <source>
        <dbReference type="SMART" id="SM00983"/>
    </source>
</evidence>
<proteinExistence type="inferred from homology"/>
<keyword evidence="4 7" id="KW-0547">Nucleotide-binding</keyword>
<dbReference type="SUPFAM" id="SSF63862">
    <property type="entry name" value="Thiamin pyrophosphokinase, substrate-binding domain"/>
    <property type="match status" value="1"/>
</dbReference>
<dbReference type="Pfam" id="PF04263">
    <property type="entry name" value="TPK_catalytic"/>
    <property type="match status" value="1"/>
</dbReference>
<evidence type="ECO:0000313" key="9">
    <source>
        <dbReference type="EMBL" id="KAJ3181998.1"/>
    </source>
</evidence>
<dbReference type="Gene3D" id="2.60.120.320">
    <property type="entry name" value="Thiamin pyrophosphokinase, thiamin-binding domain"/>
    <property type="match status" value="1"/>
</dbReference>
<dbReference type="SMART" id="SM00983">
    <property type="entry name" value="TPK_B1_binding"/>
    <property type="match status" value="1"/>
</dbReference>
<dbReference type="GO" id="GO:0005524">
    <property type="term" value="F:ATP binding"/>
    <property type="evidence" value="ECO:0007669"/>
    <property type="project" value="UniProtKB-UniRule"/>
</dbReference>
<dbReference type="Gene3D" id="3.40.50.10240">
    <property type="entry name" value="Thiamin pyrophosphokinase, catalytic domain"/>
    <property type="match status" value="1"/>
</dbReference>
<evidence type="ECO:0000256" key="4">
    <source>
        <dbReference type="ARBA" id="ARBA00022741"/>
    </source>
</evidence>
<evidence type="ECO:0000256" key="5">
    <source>
        <dbReference type="ARBA" id="ARBA00022777"/>
    </source>
</evidence>
<dbReference type="InterPro" id="IPR007373">
    <property type="entry name" value="Thiamin_PyroPKinase_B1-bd"/>
</dbReference>
<dbReference type="GO" id="GO:0030975">
    <property type="term" value="F:thiamine binding"/>
    <property type="evidence" value="ECO:0007669"/>
    <property type="project" value="UniProtKB-UniRule"/>
</dbReference>
<sequence>MGSNPHAPASDPATVSQHRSSQERACCWAASSFLSPRSQNDSPAVSAFLVIVNQPLCNSKAFATLWANTSVHLCADGGANRLYDWFGDDEQARKRHIPEYICGDFDSLRADVRDWYSAQGTELVHLPSQYSTDLQKCLQVFRDKFEQHSPANDAINLPISSRPPPTSKSLSDVVILGALSGRFDHVMASIHAVFTAEATRKVYLVSGESVALLLRPGVHEITCVRSLEGPTCGLIPIGVSVAHVITKGLKWDVDHSMPLSFGTLVSTSNAFVENNDETVVVRVKTDAPVLWTVEVDLL</sequence>
<comment type="catalytic activity">
    <reaction evidence="7">
        <text>thiamine + ATP = thiamine diphosphate + AMP + H(+)</text>
        <dbReference type="Rhea" id="RHEA:11576"/>
        <dbReference type="ChEBI" id="CHEBI:15378"/>
        <dbReference type="ChEBI" id="CHEBI:18385"/>
        <dbReference type="ChEBI" id="CHEBI:30616"/>
        <dbReference type="ChEBI" id="CHEBI:58937"/>
        <dbReference type="ChEBI" id="CHEBI:456215"/>
    </reaction>
</comment>
<dbReference type="Proteomes" id="UP001212152">
    <property type="component" value="Unassembled WGS sequence"/>
</dbReference>
<dbReference type="InterPro" id="IPR036371">
    <property type="entry name" value="TPK_B1-bd_sf"/>
</dbReference>
<keyword evidence="3 7" id="KW-0808">Transferase</keyword>
<accession>A0AAD5XPR8</accession>
<organism evidence="9 10">
    <name type="scientific">Geranomyces variabilis</name>
    <dbReference type="NCBI Taxonomy" id="109894"/>
    <lineage>
        <taxon>Eukaryota</taxon>
        <taxon>Fungi</taxon>
        <taxon>Fungi incertae sedis</taxon>
        <taxon>Chytridiomycota</taxon>
        <taxon>Chytridiomycota incertae sedis</taxon>
        <taxon>Chytridiomycetes</taxon>
        <taxon>Spizellomycetales</taxon>
        <taxon>Powellomycetaceae</taxon>
        <taxon>Geranomyces</taxon>
    </lineage>
</organism>
<evidence type="ECO:0000256" key="6">
    <source>
        <dbReference type="ARBA" id="ARBA00022840"/>
    </source>
</evidence>
<name>A0AAD5XPR8_9FUNG</name>
<keyword evidence="6 7" id="KW-0067">ATP-binding</keyword>
<dbReference type="SUPFAM" id="SSF63999">
    <property type="entry name" value="Thiamin pyrophosphokinase, catalytic domain"/>
    <property type="match status" value="1"/>
</dbReference>
<comment type="similarity">
    <text evidence="2 7">Belongs to the thiamine pyrophosphokinase family.</text>
</comment>
<dbReference type="InterPro" id="IPR006282">
    <property type="entry name" value="Thi_PPkinase"/>
</dbReference>
<keyword evidence="5 7" id="KW-0418">Kinase</keyword>
<dbReference type="FunFam" id="2.60.120.320:FF:000001">
    <property type="entry name" value="Thiamine pyrophosphokinase"/>
    <property type="match status" value="1"/>
</dbReference>
<reference evidence="9" key="1">
    <citation type="submission" date="2020-05" db="EMBL/GenBank/DDBJ databases">
        <title>Phylogenomic resolution of chytrid fungi.</title>
        <authorList>
            <person name="Stajich J.E."/>
            <person name="Amses K."/>
            <person name="Simmons R."/>
            <person name="Seto K."/>
            <person name="Myers J."/>
            <person name="Bonds A."/>
            <person name="Quandt C.A."/>
            <person name="Barry K."/>
            <person name="Liu P."/>
            <person name="Grigoriev I."/>
            <person name="Longcore J.E."/>
            <person name="James T.Y."/>
        </authorList>
    </citation>
    <scope>NUCLEOTIDE SEQUENCE</scope>
    <source>
        <strain evidence="9">JEL0379</strain>
    </source>
</reference>
<evidence type="ECO:0000256" key="7">
    <source>
        <dbReference type="PIRNR" id="PIRNR031057"/>
    </source>
</evidence>
<dbReference type="GO" id="GO:0016301">
    <property type="term" value="F:kinase activity"/>
    <property type="evidence" value="ECO:0007669"/>
    <property type="project" value="UniProtKB-UniRule"/>
</dbReference>
<dbReference type="AlphaFoldDB" id="A0AAD5XPR8"/>